<evidence type="ECO:0000256" key="3">
    <source>
        <dbReference type="SAM" id="MobiDB-lite"/>
    </source>
</evidence>
<dbReference type="Gene3D" id="3.40.630.30">
    <property type="match status" value="1"/>
</dbReference>
<feature type="region of interest" description="Disordered" evidence="3">
    <location>
        <begin position="1"/>
        <end position="24"/>
    </location>
</feature>
<evidence type="ECO:0000259" key="4">
    <source>
        <dbReference type="PROSITE" id="PS51186"/>
    </source>
</evidence>
<evidence type="ECO:0000313" key="6">
    <source>
        <dbReference type="Proteomes" id="UP000019754"/>
    </source>
</evidence>
<reference evidence="5 6" key="1">
    <citation type="journal article" date="2013" name="Genome Announc.">
        <title>Draft genome sequence of an Actinobacterium, Brachybacterium muris strain UCD-AY4.</title>
        <authorList>
            <person name="Lo J.R."/>
            <person name="Lang J.M."/>
            <person name="Darling A.E."/>
            <person name="Eisen J.A."/>
            <person name="Coil D.A."/>
        </authorList>
    </citation>
    <scope>NUCLEOTIDE SEQUENCE [LARGE SCALE GENOMIC DNA]</scope>
    <source>
        <strain evidence="5 6">UCD-AY4</strain>
    </source>
</reference>
<keyword evidence="6" id="KW-1185">Reference proteome</keyword>
<protein>
    <submittedName>
        <fullName evidence="5">Acetyltransferase</fullName>
    </submittedName>
</protein>
<organism evidence="5 6">
    <name type="scientific">Brachybacterium muris UCD-AY4</name>
    <dbReference type="NCBI Taxonomy" id="1249481"/>
    <lineage>
        <taxon>Bacteria</taxon>
        <taxon>Bacillati</taxon>
        <taxon>Actinomycetota</taxon>
        <taxon>Actinomycetes</taxon>
        <taxon>Micrococcales</taxon>
        <taxon>Dermabacteraceae</taxon>
        <taxon>Brachybacterium</taxon>
    </lineage>
</organism>
<dbReference type="CDD" id="cd04301">
    <property type="entry name" value="NAT_SF"/>
    <property type="match status" value="1"/>
</dbReference>
<evidence type="ECO:0000256" key="2">
    <source>
        <dbReference type="ARBA" id="ARBA00023315"/>
    </source>
</evidence>
<comment type="caution">
    <text evidence="5">The sequence shown here is derived from an EMBL/GenBank/DDBJ whole genome shotgun (WGS) entry which is preliminary data.</text>
</comment>
<dbReference type="AlphaFoldDB" id="A0A022KVI2"/>
<dbReference type="InterPro" id="IPR000182">
    <property type="entry name" value="GNAT_dom"/>
</dbReference>
<dbReference type="RefSeq" id="WP_017823008.1">
    <property type="nucleotide sequence ID" value="NZ_AORC01000006.1"/>
</dbReference>
<sequence length="187" mass="20377">MASTPTDAADLTGTPPPPASTAFTIDTPRLEDAAGCARIHVESWRDAYGDLLEDHERWFGKAALERRTAQWTAMLTPGDPQYGRSTIAVGRAPDGQVVGFATGGETRDEDAPRPLELFALYTDSAWHGTGLGRALVEAVIGDEPASVWVAAENPRARRFYEKLGFKADGAEKVEEHLANLRDIRMVR</sequence>
<evidence type="ECO:0000313" key="5">
    <source>
        <dbReference type="EMBL" id="EYT50007.1"/>
    </source>
</evidence>
<dbReference type="EMBL" id="AORC01000006">
    <property type="protein sequence ID" value="EYT50007.1"/>
    <property type="molecule type" value="Genomic_DNA"/>
</dbReference>
<proteinExistence type="predicted"/>
<gene>
    <name evidence="5" type="ORF">D641_0106525</name>
</gene>
<dbReference type="GO" id="GO:0016747">
    <property type="term" value="F:acyltransferase activity, transferring groups other than amino-acyl groups"/>
    <property type="evidence" value="ECO:0007669"/>
    <property type="project" value="InterPro"/>
</dbReference>
<dbReference type="InterPro" id="IPR050680">
    <property type="entry name" value="YpeA/RimI_acetyltransf"/>
</dbReference>
<name>A0A022KVI2_9MICO</name>
<dbReference type="OrthoDB" id="5243635at2"/>
<dbReference type="PROSITE" id="PS51186">
    <property type="entry name" value="GNAT"/>
    <property type="match status" value="1"/>
</dbReference>
<evidence type="ECO:0000256" key="1">
    <source>
        <dbReference type="ARBA" id="ARBA00022679"/>
    </source>
</evidence>
<dbReference type="STRING" id="1249481.D641_0106525"/>
<dbReference type="Pfam" id="PF00583">
    <property type="entry name" value="Acetyltransf_1"/>
    <property type="match status" value="1"/>
</dbReference>
<dbReference type="SUPFAM" id="SSF55729">
    <property type="entry name" value="Acyl-CoA N-acyltransferases (Nat)"/>
    <property type="match status" value="1"/>
</dbReference>
<dbReference type="PANTHER" id="PTHR43420">
    <property type="entry name" value="ACETYLTRANSFERASE"/>
    <property type="match status" value="1"/>
</dbReference>
<dbReference type="InterPro" id="IPR016181">
    <property type="entry name" value="Acyl_CoA_acyltransferase"/>
</dbReference>
<accession>A0A022KVI2</accession>
<keyword evidence="2" id="KW-0012">Acyltransferase</keyword>
<keyword evidence="1 5" id="KW-0808">Transferase</keyword>
<dbReference type="Proteomes" id="UP000019754">
    <property type="component" value="Unassembled WGS sequence"/>
</dbReference>
<feature type="domain" description="N-acetyltransferase" evidence="4">
    <location>
        <begin position="42"/>
        <end position="187"/>
    </location>
</feature>
<dbReference type="HOGENOM" id="CLU_013985_18_2_11"/>
<dbReference type="PANTHER" id="PTHR43420:SF43">
    <property type="entry name" value="SPERMINE_SPERMIDINE ACETYLTRANSFERASE"/>
    <property type="match status" value="1"/>
</dbReference>